<name>A0A7Y9QWJ0_9BURK</name>
<protein>
    <recommendedName>
        <fullName evidence="3">DUF1365 domain-containing protein</fullName>
    </recommendedName>
</protein>
<evidence type="ECO:0000313" key="2">
    <source>
        <dbReference type="Proteomes" id="UP000518288"/>
    </source>
</evidence>
<gene>
    <name evidence="1" type="ORF">BDD16_001771</name>
</gene>
<dbReference type="Pfam" id="PF07103">
    <property type="entry name" value="DUF1365"/>
    <property type="match status" value="1"/>
</dbReference>
<dbReference type="PANTHER" id="PTHR33973:SF4">
    <property type="entry name" value="OS07G0153300 PROTEIN"/>
    <property type="match status" value="1"/>
</dbReference>
<dbReference type="PANTHER" id="PTHR33973">
    <property type="entry name" value="OS07G0153300 PROTEIN"/>
    <property type="match status" value="1"/>
</dbReference>
<organism evidence="1 2">
    <name type="scientific">Sphaerotilus montanus</name>
    <dbReference type="NCBI Taxonomy" id="522889"/>
    <lineage>
        <taxon>Bacteria</taxon>
        <taxon>Pseudomonadati</taxon>
        <taxon>Pseudomonadota</taxon>
        <taxon>Betaproteobacteria</taxon>
        <taxon>Burkholderiales</taxon>
        <taxon>Sphaerotilaceae</taxon>
        <taxon>Sphaerotilus</taxon>
    </lineage>
</organism>
<evidence type="ECO:0000313" key="1">
    <source>
        <dbReference type="EMBL" id="NYG32785.1"/>
    </source>
</evidence>
<accession>A0A7Y9QWJ0</accession>
<dbReference type="InterPro" id="IPR010775">
    <property type="entry name" value="DUF1365"/>
</dbReference>
<sequence length="259" mass="29351">MTPDAGPVRALIGRGEVRHTRLRPVRRAFRYPTWFLLLPMRTLRTQPDPVLARNCAGVVSFHDRDHGDGGADALAWFERLLADEGITDADGEVWLHTYPRVLGFTFKPVSFWYAHRADSSLRAIVAEVNNTFGERHCYLLTGTATEPLGWGRELRAAKVFHVSPFCAIEGGYRFRFMRTVDRTVARIDHDDATGQPLLQTSVSGQLAPLTRRALHQAWLGSPLLTLGVMARIHWQALHLWWQRVPFFRKPVPPAALVSR</sequence>
<proteinExistence type="predicted"/>
<dbReference type="EMBL" id="JACCFH010000001">
    <property type="protein sequence ID" value="NYG32785.1"/>
    <property type="molecule type" value="Genomic_DNA"/>
</dbReference>
<dbReference type="AlphaFoldDB" id="A0A7Y9QWJ0"/>
<comment type="caution">
    <text evidence="1">The sequence shown here is derived from an EMBL/GenBank/DDBJ whole genome shotgun (WGS) entry which is preliminary data.</text>
</comment>
<dbReference type="Proteomes" id="UP000518288">
    <property type="component" value="Unassembled WGS sequence"/>
</dbReference>
<evidence type="ECO:0008006" key="3">
    <source>
        <dbReference type="Google" id="ProtNLM"/>
    </source>
</evidence>
<reference evidence="1 2" key="1">
    <citation type="submission" date="2020-07" db="EMBL/GenBank/DDBJ databases">
        <title>Genomic Encyclopedia of Archaeal and Bacterial Type Strains, Phase II (KMG-II): from individual species to whole genera.</title>
        <authorList>
            <person name="Goeker M."/>
        </authorList>
    </citation>
    <scope>NUCLEOTIDE SEQUENCE [LARGE SCALE GENOMIC DNA]</scope>
    <source>
        <strain evidence="1 2">DSM 21226</strain>
    </source>
</reference>
<keyword evidence="2" id="KW-1185">Reference proteome</keyword>
<dbReference type="RefSeq" id="WP_179633632.1">
    <property type="nucleotide sequence ID" value="NZ_JACCFH010000001.1"/>
</dbReference>